<dbReference type="AlphaFoldDB" id="A0AAE0YZU9"/>
<gene>
    <name evidence="1" type="ORF">RRG08_021229</name>
</gene>
<organism evidence="1 2">
    <name type="scientific">Elysia crispata</name>
    <name type="common">lettuce slug</name>
    <dbReference type="NCBI Taxonomy" id="231223"/>
    <lineage>
        <taxon>Eukaryota</taxon>
        <taxon>Metazoa</taxon>
        <taxon>Spiralia</taxon>
        <taxon>Lophotrochozoa</taxon>
        <taxon>Mollusca</taxon>
        <taxon>Gastropoda</taxon>
        <taxon>Heterobranchia</taxon>
        <taxon>Euthyneura</taxon>
        <taxon>Panpulmonata</taxon>
        <taxon>Sacoglossa</taxon>
        <taxon>Placobranchoidea</taxon>
        <taxon>Plakobranchidae</taxon>
        <taxon>Elysia</taxon>
    </lineage>
</organism>
<name>A0AAE0YZU9_9GAST</name>
<evidence type="ECO:0000313" key="1">
    <source>
        <dbReference type="EMBL" id="KAK3759282.1"/>
    </source>
</evidence>
<proteinExistence type="predicted"/>
<comment type="caution">
    <text evidence="1">The sequence shown here is derived from an EMBL/GenBank/DDBJ whole genome shotgun (WGS) entry which is preliminary data.</text>
</comment>
<dbReference type="Proteomes" id="UP001283361">
    <property type="component" value="Unassembled WGS sequence"/>
</dbReference>
<dbReference type="EMBL" id="JAWDGP010005144">
    <property type="protein sequence ID" value="KAK3759282.1"/>
    <property type="molecule type" value="Genomic_DNA"/>
</dbReference>
<sequence length="104" mass="10967">MEESITRSSLRQNVPHLAGESCCWMDTSLTIAAPAAPAASASGGLVGGDALAKRSLLIRYTGENAEHPPLDWPPWPGFTQSDTLIPSAVNQDSALSPSFTCDVR</sequence>
<reference evidence="1" key="1">
    <citation type="journal article" date="2023" name="G3 (Bethesda)">
        <title>A reference genome for the long-term kleptoplast-retaining sea slug Elysia crispata morphotype clarki.</title>
        <authorList>
            <person name="Eastman K.E."/>
            <person name="Pendleton A.L."/>
            <person name="Shaikh M.A."/>
            <person name="Suttiyut T."/>
            <person name="Ogas R."/>
            <person name="Tomko P."/>
            <person name="Gavelis G."/>
            <person name="Widhalm J.R."/>
            <person name="Wisecaver J.H."/>
        </authorList>
    </citation>
    <scope>NUCLEOTIDE SEQUENCE</scope>
    <source>
        <strain evidence="1">ECLA1</strain>
    </source>
</reference>
<accession>A0AAE0YZU9</accession>
<protein>
    <submittedName>
        <fullName evidence="1">Uncharacterized protein</fullName>
    </submittedName>
</protein>
<keyword evidence="2" id="KW-1185">Reference proteome</keyword>
<evidence type="ECO:0000313" key="2">
    <source>
        <dbReference type="Proteomes" id="UP001283361"/>
    </source>
</evidence>